<dbReference type="RefSeq" id="WP_189384505.1">
    <property type="nucleotide sequence ID" value="NZ_BAABFY010000054.1"/>
</dbReference>
<evidence type="ECO:0000313" key="3">
    <source>
        <dbReference type="EMBL" id="GGW83277.1"/>
    </source>
</evidence>
<keyword evidence="4" id="KW-1185">Reference proteome</keyword>
<dbReference type="PRINTS" id="PR00081">
    <property type="entry name" value="GDHRDH"/>
</dbReference>
<reference evidence="3" key="2">
    <citation type="submission" date="2020-09" db="EMBL/GenBank/DDBJ databases">
        <authorList>
            <person name="Sun Q."/>
            <person name="Kim S."/>
        </authorList>
    </citation>
    <scope>NUCLEOTIDE SEQUENCE</scope>
    <source>
        <strain evidence="3">KCTC 23732</strain>
    </source>
</reference>
<dbReference type="GO" id="GO:0016616">
    <property type="term" value="F:oxidoreductase activity, acting on the CH-OH group of donors, NAD or NADP as acceptor"/>
    <property type="evidence" value="ECO:0007669"/>
    <property type="project" value="TreeGrafter"/>
</dbReference>
<accession>A0A918JIY1</accession>
<dbReference type="CDD" id="cd05233">
    <property type="entry name" value="SDR_c"/>
    <property type="match status" value="1"/>
</dbReference>
<comment type="similarity">
    <text evidence="1">Belongs to the short-chain dehydrogenases/reductases (SDR) family.</text>
</comment>
<evidence type="ECO:0000313" key="4">
    <source>
        <dbReference type="Proteomes" id="UP000608345"/>
    </source>
</evidence>
<evidence type="ECO:0008006" key="5">
    <source>
        <dbReference type="Google" id="ProtNLM"/>
    </source>
</evidence>
<evidence type="ECO:0000256" key="1">
    <source>
        <dbReference type="ARBA" id="ARBA00006484"/>
    </source>
</evidence>
<dbReference type="PANTHER" id="PTHR42760">
    <property type="entry name" value="SHORT-CHAIN DEHYDROGENASES/REDUCTASES FAMILY MEMBER"/>
    <property type="match status" value="1"/>
</dbReference>
<dbReference type="PANTHER" id="PTHR42760:SF133">
    <property type="entry name" value="3-OXOACYL-[ACYL-CARRIER-PROTEIN] REDUCTASE"/>
    <property type="match status" value="1"/>
</dbReference>
<dbReference type="Pfam" id="PF13561">
    <property type="entry name" value="adh_short_C2"/>
    <property type="match status" value="1"/>
</dbReference>
<dbReference type="InterPro" id="IPR002347">
    <property type="entry name" value="SDR_fam"/>
</dbReference>
<reference evidence="3" key="1">
    <citation type="journal article" date="2014" name="Int. J. Syst. Evol. Microbiol.">
        <title>Complete genome sequence of Corynebacterium casei LMG S-19264T (=DSM 44701T), isolated from a smear-ripened cheese.</title>
        <authorList>
            <consortium name="US DOE Joint Genome Institute (JGI-PGF)"/>
            <person name="Walter F."/>
            <person name="Albersmeier A."/>
            <person name="Kalinowski J."/>
            <person name="Ruckert C."/>
        </authorList>
    </citation>
    <scope>NUCLEOTIDE SEQUENCE</scope>
    <source>
        <strain evidence="3">KCTC 23732</strain>
    </source>
</reference>
<name>A0A918JIY1_9BURK</name>
<dbReference type="AlphaFoldDB" id="A0A918JIY1"/>
<organism evidence="3 4">
    <name type="scientific">Advenella faeciporci</name>
    <dbReference type="NCBI Taxonomy" id="797535"/>
    <lineage>
        <taxon>Bacteria</taxon>
        <taxon>Pseudomonadati</taxon>
        <taxon>Pseudomonadota</taxon>
        <taxon>Betaproteobacteria</taxon>
        <taxon>Burkholderiales</taxon>
        <taxon>Alcaligenaceae</taxon>
    </lineage>
</organism>
<dbReference type="InterPro" id="IPR036291">
    <property type="entry name" value="NAD(P)-bd_dom_sf"/>
</dbReference>
<keyword evidence="2" id="KW-0560">Oxidoreductase</keyword>
<gene>
    <name evidence="3" type="ORF">GCM10011450_11500</name>
</gene>
<dbReference type="PRINTS" id="PR00080">
    <property type="entry name" value="SDRFAMILY"/>
</dbReference>
<sequence>MPTILITGAASGIGRATAVLFASRGWQCVLVDRNAEALAALLPTLPTSEGRTHLSRELDLTNPADIQVLSDLALSLDAIINNAGMSDTSGLSLVDQDSTQFERLLALNLQAPACVVEALAAQLVPGARVVNVASGAGLHAIPLRGAYSATKAGLIAQTRVLAKVRPDLCVSVLCPGFVRTELVAELIAIGRLNPADAVAKIPLGRMAEPQELAEALFFLASAGAGPLSGERISFDGGSSVFGGSKAFLPATHATMPFDMAVSFQLTACPDKAWETALNSGQTGEDKAGYAATIDFSALAAKEGQVLQAVHQAAVRYGKENGAGSSLTLLLPAGDQDETSWPNSGDLAAARMLVATLACELGPQAMRINAIEADANVQPDILAPLLQFAGGAKAQFLTGQTIRARSSSGLSNI</sequence>
<dbReference type="EMBL" id="BMYS01000006">
    <property type="protein sequence ID" value="GGW83277.1"/>
    <property type="molecule type" value="Genomic_DNA"/>
</dbReference>
<proteinExistence type="inferred from homology"/>
<dbReference type="Proteomes" id="UP000608345">
    <property type="component" value="Unassembled WGS sequence"/>
</dbReference>
<dbReference type="SUPFAM" id="SSF51735">
    <property type="entry name" value="NAD(P)-binding Rossmann-fold domains"/>
    <property type="match status" value="1"/>
</dbReference>
<evidence type="ECO:0000256" key="2">
    <source>
        <dbReference type="ARBA" id="ARBA00023002"/>
    </source>
</evidence>
<protein>
    <recommendedName>
        <fullName evidence="5">Short-chain dehydrogenase</fullName>
    </recommendedName>
</protein>
<dbReference type="Gene3D" id="3.40.50.720">
    <property type="entry name" value="NAD(P)-binding Rossmann-like Domain"/>
    <property type="match status" value="1"/>
</dbReference>
<comment type="caution">
    <text evidence="3">The sequence shown here is derived from an EMBL/GenBank/DDBJ whole genome shotgun (WGS) entry which is preliminary data.</text>
</comment>